<evidence type="ECO:0000313" key="11">
    <source>
        <dbReference type="EMBL" id="OGF58973.1"/>
    </source>
</evidence>
<evidence type="ECO:0000256" key="9">
    <source>
        <dbReference type="HAMAP-Rule" id="MF_00328"/>
    </source>
</evidence>
<dbReference type="NCBIfam" id="TIGR03263">
    <property type="entry name" value="guanyl_kin"/>
    <property type="match status" value="1"/>
</dbReference>
<evidence type="ECO:0000256" key="2">
    <source>
        <dbReference type="ARBA" id="ARBA00012961"/>
    </source>
</evidence>
<evidence type="ECO:0000256" key="8">
    <source>
        <dbReference type="ARBA" id="ARBA00030128"/>
    </source>
</evidence>
<comment type="caution">
    <text evidence="11">The sequence shown here is derived from an EMBL/GenBank/DDBJ whole genome shotgun (WGS) entry which is preliminary data.</text>
</comment>
<dbReference type="AlphaFoldDB" id="A0A1F5V6B7"/>
<dbReference type="EC" id="2.7.4.8" evidence="2 9"/>
<dbReference type="PANTHER" id="PTHR23117">
    <property type="entry name" value="GUANYLATE KINASE-RELATED"/>
    <property type="match status" value="1"/>
</dbReference>
<dbReference type="CDD" id="cd00071">
    <property type="entry name" value="GMPK"/>
    <property type="match status" value="1"/>
</dbReference>
<feature type="domain" description="Guanylate kinase-like" evidence="10">
    <location>
        <begin position="3"/>
        <end position="181"/>
    </location>
</feature>
<dbReference type="Pfam" id="PF00625">
    <property type="entry name" value="Guanylate_kin"/>
    <property type="match status" value="1"/>
</dbReference>
<dbReference type="GO" id="GO:0005524">
    <property type="term" value="F:ATP binding"/>
    <property type="evidence" value="ECO:0007669"/>
    <property type="project" value="UniProtKB-UniRule"/>
</dbReference>
<evidence type="ECO:0000259" key="10">
    <source>
        <dbReference type="PROSITE" id="PS50052"/>
    </source>
</evidence>
<dbReference type="EMBL" id="MFGW01000226">
    <property type="protein sequence ID" value="OGF58973.1"/>
    <property type="molecule type" value="Genomic_DNA"/>
</dbReference>
<comment type="subcellular location">
    <subcellularLocation>
        <location evidence="9">Cytoplasm</location>
    </subcellularLocation>
</comment>
<protein>
    <recommendedName>
        <fullName evidence="3 9">Guanylate kinase</fullName>
        <ecNumber evidence="2 9">2.7.4.8</ecNumber>
    </recommendedName>
    <alternativeName>
        <fullName evidence="8 9">GMP kinase</fullName>
    </alternativeName>
</protein>
<dbReference type="InterPro" id="IPR020590">
    <property type="entry name" value="Guanylate_kinase_CS"/>
</dbReference>
<dbReference type="FunFam" id="3.30.63.10:FF:000002">
    <property type="entry name" value="Guanylate kinase 1"/>
    <property type="match status" value="1"/>
</dbReference>
<gene>
    <name evidence="9" type="primary">gmk</name>
    <name evidence="11" type="ORF">A2Y62_21015</name>
</gene>
<keyword evidence="4 9" id="KW-0808">Transferase</keyword>
<evidence type="ECO:0000256" key="5">
    <source>
        <dbReference type="ARBA" id="ARBA00022741"/>
    </source>
</evidence>
<dbReference type="SMART" id="SM00072">
    <property type="entry name" value="GuKc"/>
    <property type="match status" value="1"/>
</dbReference>
<dbReference type="HAMAP" id="MF_00328">
    <property type="entry name" value="Guanylate_kinase"/>
    <property type="match status" value="1"/>
</dbReference>
<evidence type="ECO:0000256" key="6">
    <source>
        <dbReference type="ARBA" id="ARBA00022777"/>
    </source>
</evidence>
<dbReference type="STRING" id="1817863.A2Y62_21015"/>
<dbReference type="InterPro" id="IPR008145">
    <property type="entry name" value="GK/Ca_channel_bsu"/>
</dbReference>
<reference evidence="11 12" key="1">
    <citation type="journal article" date="2016" name="Nat. Commun.">
        <title>Thousands of microbial genomes shed light on interconnected biogeochemical processes in an aquifer system.</title>
        <authorList>
            <person name="Anantharaman K."/>
            <person name="Brown C.T."/>
            <person name="Hug L.A."/>
            <person name="Sharon I."/>
            <person name="Castelle C.J."/>
            <person name="Probst A.J."/>
            <person name="Thomas B.C."/>
            <person name="Singh A."/>
            <person name="Wilkins M.J."/>
            <person name="Karaoz U."/>
            <person name="Brodie E.L."/>
            <person name="Williams K.H."/>
            <person name="Hubbard S.S."/>
            <person name="Banfield J.F."/>
        </authorList>
    </citation>
    <scope>NUCLEOTIDE SEQUENCE [LARGE SCALE GENOMIC DNA]</scope>
</reference>
<dbReference type="InterPro" id="IPR027417">
    <property type="entry name" value="P-loop_NTPase"/>
</dbReference>
<dbReference type="GO" id="GO:0005829">
    <property type="term" value="C:cytosol"/>
    <property type="evidence" value="ECO:0007669"/>
    <property type="project" value="TreeGrafter"/>
</dbReference>
<dbReference type="SUPFAM" id="SSF52540">
    <property type="entry name" value="P-loop containing nucleoside triphosphate hydrolases"/>
    <property type="match status" value="1"/>
</dbReference>
<comment type="similarity">
    <text evidence="1 9">Belongs to the guanylate kinase family.</text>
</comment>
<evidence type="ECO:0000256" key="1">
    <source>
        <dbReference type="ARBA" id="ARBA00005790"/>
    </source>
</evidence>
<keyword evidence="7 9" id="KW-0067">ATP-binding</keyword>
<dbReference type="InterPro" id="IPR017665">
    <property type="entry name" value="Guanylate_kinase"/>
</dbReference>
<keyword evidence="5 9" id="KW-0547">Nucleotide-binding</keyword>
<dbReference type="GO" id="GO:0004385">
    <property type="term" value="F:GMP kinase activity"/>
    <property type="evidence" value="ECO:0007669"/>
    <property type="project" value="UniProtKB-UniRule"/>
</dbReference>
<feature type="binding site" evidence="9">
    <location>
        <begin position="10"/>
        <end position="17"/>
    </location>
    <ligand>
        <name>ATP</name>
        <dbReference type="ChEBI" id="CHEBI:30616"/>
    </ligand>
</feature>
<dbReference type="PANTHER" id="PTHR23117:SF13">
    <property type="entry name" value="GUANYLATE KINASE"/>
    <property type="match status" value="1"/>
</dbReference>
<evidence type="ECO:0000313" key="12">
    <source>
        <dbReference type="Proteomes" id="UP000178943"/>
    </source>
</evidence>
<comment type="function">
    <text evidence="9">Essential for recycling GMP and indirectly, cGMP.</text>
</comment>
<comment type="catalytic activity">
    <reaction evidence="9">
        <text>GMP + ATP = GDP + ADP</text>
        <dbReference type="Rhea" id="RHEA:20780"/>
        <dbReference type="ChEBI" id="CHEBI:30616"/>
        <dbReference type="ChEBI" id="CHEBI:58115"/>
        <dbReference type="ChEBI" id="CHEBI:58189"/>
        <dbReference type="ChEBI" id="CHEBI:456216"/>
        <dbReference type="EC" id="2.7.4.8"/>
    </reaction>
</comment>
<dbReference type="Gene3D" id="3.30.63.10">
    <property type="entry name" value="Guanylate Kinase phosphate binding domain"/>
    <property type="match status" value="1"/>
</dbReference>
<dbReference type="InterPro" id="IPR008144">
    <property type="entry name" value="Guanylate_kin-like_dom"/>
</dbReference>
<keyword evidence="6 9" id="KW-0418">Kinase</keyword>
<evidence type="ECO:0000256" key="4">
    <source>
        <dbReference type="ARBA" id="ARBA00022679"/>
    </source>
</evidence>
<dbReference type="PROSITE" id="PS00856">
    <property type="entry name" value="GUANYLATE_KINASE_1"/>
    <property type="match status" value="1"/>
</dbReference>
<proteinExistence type="inferred from homology"/>
<dbReference type="Gene3D" id="3.40.50.300">
    <property type="entry name" value="P-loop containing nucleotide triphosphate hydrolases"/>
    <property type="match status" value="1"/>
</dbReference>
<evidence type="ECO:0000256" key="7">
    <source>
        <dbReference type="ARBA" id="ARBA00022840"/>
    </source>
</evidence>
<keyword evidence="9" id="KW-0963">Cytoplasm</keyword>
<dbReference type="Proteomes" id="UP000178943">
    <property type="component" value="Unassembled WGS sequence"/>
</dbReference>
<accession>A0A1F5V6B7</accession>
<sequence length="206" mass="24093">MSGDIFIISAPSGTGKSTIIRRLLKMIPGLFFSVSYTTRQQRKNEIQGKDYCFVSQEEFTELINNNEFLEYCEVHGNTYGTSEKQVLSLIEKGFDIILDIDVQGAMKVKQKCPAAITIFMLPPSIKDLEERWQKRHSDSEQDKKIRRNNINQELQFWHFYDYLVINKYINETVEQVKAIIIANRCRKDKQETLFRTIINEEILPSL</sequence>
<organism evidence="11 12">
    <name type="scientific">Candidatus Fischerbacteria bacterium RBG_13_37_8</name>
    <dbReference type="NCBI Taxonomy" id="1817863"/>
    <lineage>
        <taxon>Bacteria</taxon>
        <taxon>Candidatus Fischeribacteriota</taxon>
    </lineage>
</organism>
<name>A0A1F5V6B7_9BACT</name>
<dbReference type="PROSITE" id="PS50052">
    <property type="entry name" value="GUANYLATE_KINASE_2"/>
    <property type="match status" value="1"/>
</dbReference>
<evidence type="ECO:0000256" key="3">
    <source>
        <dbReference type="ARBA" id="ARBA00016296"/>
    </source>
</evidence>